<dbReference type="GO" id="GO:0031931">
    <property type="term" value="C:TORC1 complex"/>
    <property type="evidence" value="ECO:0007669"/>
    <property type="project" value="TreeGrafter"/>
</dbReference>
<evidence type="ECO:0000256" key="10">
    <source>
        <dbReference type="ARBA" id="ARBA00022840"/>
    </source>
</evidence>
<evidence type="ECO:0000256" key="3">
    <source>
        <dbReference type="ARBA" id="ARBA00012513"/>
    </source>
</evidence>
<dbReference type="GO" id="GO:0000329">
    <property type="term" value="C:fungal-type vacuole membrane"/>
    <property type="evidence" value="ECO:0007669"/>
    <property type="project" value="UniProtKB-ARBA"/>
</dbReference>
<dbReference type="SUPFAM" id="SSF56112">
    <property type="entry name" value="Protein kinase-like (PK-like)"/>
    <property type="match status" value="1"/>
</dbReference>
<evidence type="ECO:0000256" key="1">
    <source>
        <dbReference type="ARBA" id="ARBA00004413"/>
    </source>
</evidence>
<dbReference type="GO" id="GO:0005524">
    <property type="term" value="F:ATP binding"/>
    <property type="evidence" value="ECO:0007669"/>
    <property type="project" value="UniProtKB-KW"/>
</dbReference>
<evidence type="ECO:0000256" key="17">
    <source>
        <dbReference type="SAM" id="MobiDB-lite"/>
    </source>
</evidence>
<evidence type="ECO:0000256" key="15">
    <source>
        <dbReference type="ARBA" id="ARBA00048679"/>
    </source>
</evidence>
<dbReference type="InterPro" id="IPR011989">
    <property type="entry name" value="ARM-like"/>
</dbReference>
<keyword evidence="22" id="KW-1185">Reference proteome</keyword>
<evidence type="ECO:0000256" key="16">
    <source>
        <dbReference type="PROSITE-ProRule" id="PRU00103"/>
    </source>
</evidence>
<dbReference type="InterPro" id="IPR018936">
    <property type="entry name" value="PI3/4_kinase_CS"/>
</dbReference>
<dbReference type="SMART" id="SM01346">
    <property type="entry name" value="DUF3385"/>
    <property type="match status" value="1"/>
</dbReference>
<dbReference type="SUPFAM" id="SSF48371">
    <property type="entry name" value="ARM repeat"/>
    <property type="match status" value="3"/>
</dbReference>
<dbReference type="InterPro" id="IPR024585">
    <property type="entry name" value="mTOR_dom"/>
</dbReference>
<dbReference type="Gene3D" id="1.20.120.150">
    <property type="entry name" value="FKBP12-rapamycin binding domain"/>
    <property type="match status" value="1"/>
</dbReference>
<feature type="domain" description="PI3K/PI4K catalytic" evidence="18">
    <location>
        <begin position="1987"/>
        <end position="2309"/>
    </location>
</feature>
<dbReference type="PROSITE" id="PS51190">
    <property type="entry name" value="FATC"/>
    <property type="match status" value="1"/>
</dbReference>
<keyword evidence="5" id="KW-0926">Vacuole</keyword>
<keyword evidence="12" id="KW-0131">Cell cycle</keyword>
<evidence type="ECO:0000256" key="11">
    <source>
        <dbReference type="ARBA" id="ARBA00023254"/>
    </source>
</evidence>
<evidence type="ECO:0000256" key="9">
    <source>
        <dbReference type="ARBA" id="ARBA00022777"/>
    </source>
</evidence>
<dbReference type="GO" id="GO:0045944">
    <property type="term" value="P:positive regulation of transcription by RNA polymerase II"/>
    <property type="evidence" value="ECO:0007669"/>
    <property type="project" value="UniProtKB-ARBA"/>
</dbReference>
<dbReference type="InterPro" id="IPR009076">
    <property type="entry name" value="FRB_dom"/>
</dbReference>
<dbReference type="GO" id="GO:0016242">
    <property type="term" value="P:negative regulation of macroautophagy"/>
    <property type="evidence" value="ECO:0007669"/>
    <property type="project" value="TreeGrafter"/>
</dbReference>
<keyword evidence="9" id="KW-0418">Kinase</keyword>
<dbReference type="InterPro" id="IPR000403">
    <property type="entry name" value="PI3/4_kinase_cat_dom"/>
</dbReference>
<dbReference type="CDD" id="cd05169">
    <property type="entry name" value="PIKKc_TOR"/>
    <property type="match status" value="1"/>
</dbReference>
<dbReference type="Pfam" id="PF23593">
    <property type="entry name" value="HEAT_ATR"/>
    <property type="match status" value="1"/>
</dbReference>
<evidence type="ECO:0000256" key="13">
    <source>
        <dbReference type="ARBA" id="ARBA00029427"/>
    </source>
</evidence>
<dbReference type="Pfam" id="PF08771">
    <property type="entry name" value="FRB_dom"/>
    <property type="match status" value="1"/>
</dbReference>
<dbReference type="Pfam" id="PF11865">
    <property type="entry name" value="mTOR_dom"/>
    <property type="match status" value="1"/>
</dbReference>
<dbReference type="Gene3D" id="3.30.1010.10">
    <property type="entry name" value="Phosphatidylinositol 3-kinase Catalytic Subunit, Chain A, domain 4"/>
    <property type="match status" value="1"/>
</dbReference>
<dbReference type="FunFam" id="1.10.1070.11:FF:000020">
    <property type="entry name" value="Serine/threonine-protein kinase TOR"/>
    <property type="match status" value="1"/>
</dbReference>
<dbReference type="GO" id="GO:0006995">
    <property type="term" value="P:cellular response to nitrogen starvation"/>
    <property type="evidence" value="ECO:0007669"/>
    <property type="project" value="UniProtKB-ARBA"/>
</dbReference>
<dbReference type="InterPro" id="IPR036738">
    <property type="entry name" value="FRB_sf"/>
</dbReference>
<dbReference type="PROSITE" id="PS00915">
    <property type="entry name" value="PI3_4_KINASE_1"/>
    <property type="match status" value="1"/>
</dbReference>
<gene>
    <name evidence="21" type="ORF">CANCADRAFT_46867</name>
</gene>
<dbReference type="Gene3D" id="1.10.1070.11">
    <property type="entry name" value="Phosphatidylinositol 3-/4-kinase, catalytic domain"/>
    <property type="match status" value="1"/>
</dbReference>
<dbReference type="InterPro" id="IPR057546">
    <property type="entry name" value="HEAT_GCN1"/>
</dbReference>
<dbReference type="GO" id="GO:0004674">
    <property type="term" value="F:protein serine/threonine kinase activity"/>
    <property type="evidence" value="ECO:0007669"/>
    <property type="project" value="UniProtKB-KW"/>
</dbReference>
<dbReference type="PROSITE" id="PS00916">
    <property type="entry name" value="PI3_4_KINASE_2"/>
    <property type="match status" value="1"/>
</dbReference>
<dbReference type="PROSITE" id="PS50077">
    <property type="entry name" value="HEAT_REPEAT"/>
    <property type="match status" value="1"/>
</dbReference>
<protein>
    <recommendedName>
        <fullName evidence="3">non-specific serine/threonine protein kinase</fullName>
        <ecNumber evidence="3">2.7.11.1</ecNumber>
    </recommendedName>
</protein>
<sequence>MQKADDTALPETFQKLKSRNVAVRDKAADELLQQMRAAYREMPSEQFTRYNNEVNRNLFELIHSPDQKDRMGGIAAIDRLIEFDTGEESTTKITRYANYLRFVIPSTDLEAMRTAAKALGKLAAPSGTLTAEFVDFEVKRCMEWLQLDLQRDRDSIRRHASVLIIQALAENSPTLLYGYIPQILDLLWVGLRDPKVNVRNDAALALQECLDIIYQRDSTLRRQWFQRILDEAYKGLNSSSPDSIHGSLLAFNQLLIKGGMFMHDKYDEVCEIVLGLKDYRDVLVRRTVISMIPILASYNPTEFVNTYLHRCMLYLLAQLKKDRDRNLAFCSIGRVATSVRSNMGPYLDAILVHIKDGLAAKDKTRKEHEPAIFECISLLAEAVGQVLIKHMHRDILDLIFASGLSDSLLKILMDLSRYIPPLLPTIQDRLLNTISFLLSGYPFRPSGSPDSDKPMNPQLAHEAREASLSRDGNDMSEAQLIALAMRILGSFDFKGHVLNEFVRSCAISYINHDNPEVRRQTALTCCSLFLKDPICFQTSAYALSAVEQVLGKLLALSVADPVPEIRLQVIQSFDSRFDPHISQASNVALLFLAFNDELFAVREAAIRIIGRLTLINPAYIMPSLRKILIQLLTKIEYSTTSREKEESAKLLSILVSLTSSLTKPYVKPMIKVLLPKARERGTGVSSTIISCIGELSKSGGEDMLPYVSDIMQLILENFQDQGSQAKRDAALRTLGQLASSSGYVIDPIIDYPQLISILITILRSDQSINTRRETVKLIGILGALDPYKYQMLVSGSDDHIPDQAAATADVSLLMAGMNPSSDDYYPTVVIHTLMNILRDPSLGAHHTAVIQAIMYIFKALGLQCVPFLPQIIPNVIAVMRSCNSSMLEFYFQQMSELIKIVKQHIRPFLPQIFMLIRDIYDPAYNVEISPSLEIAMFGMVEAVARALDGEFKLHLPTILPHMLAVLEKDDSSQKNTTQKVLHAFTVFGSTIEEFTNLIIPNIIRLTETSSNSVRISALRSITLISKNVNLTDLLSLIIHAILRVIQSANDDVRSIALDTLCALIYQSGQIETRIFLPVINKTLMSRRIYHPLYTVLSNHVLNGEALPDDIESRIPGFISTEQEDITVAEVPSKKLPVNQQHLKATWDASQQSTKEDWLEWMRRLCVELLKESPSHALRACAGLASVYFPLAKELFNASFASCWSELYEKYQSELVQSLETALMSPNIPPETLQTLLNLAEFMEHDDKALPIDIRTFGQYAQRCHAYAKALHYKEIEFIQEPTTATIESLISINNQLQQSDAAVGILKHAQRHHDLQLKETWYEKLQRWDDALEAYDRREKEEPGSIEVTMGKMRCLHALGEWEQLSQLAQEKWIGSSNDIRRTIAPLAAAAAWGLKEWEKMDSYIGMMKPDSPDRAFFTAIYLVHENQFDDAKSHIFKARDLLITELTALVSESYNRAYSVIVRVQMLAELEEIIAYKNMPRDSDQQRVMRKTWTKRLMGSQKNVDIRQRMLKIRSLVINPEEDSHNWIKFANLCRKSGRLGLAEKTLQSISIVPYNRENIEEFALATPNVLYSQLKYDWATEDKEKVLNRMSEFTRILASDIDGQNASEKRASSTRLGTSMTALDRQKLLSRCCVKQGEWKVALNPDWQKDEVIAQDVLNSYWHATKYDPDWYKAWHNWALTNFEVVSNYDHLSKKERDDLMTLDHALLFVVQAIEGFFKSIALSEGNSLQDTLRLLTLWFKYGGLQQPAQAINEGFSSISIDTWLEVIPQLITRIHQPNPMVRRSLHRLLTELGRVHPQALVYPLTVAIKSDSISRQKAAMSIIEKMKQHSPRLVEQAELVSHELIRVAVLWHEQWHEGLETASRFFFGDNNIEKMFATLEPLHKMLERGPETLREVSFHTAFGRDLRDAYQWTQSFKRKKDIGQLNQAWDIYYSVFRRISRQLPQLQSLDLQYVSPKLLACRDLDIAVPGTYQSGKPVIRIMKIDPIFTVISSKQRPRRLTIQGSDGKDYQYLLKGHEDIRQDGLVMQLFSLVNTILAEDSECFKRHLNIQRYPVIPLSPKSGLLGWVQDSDTFHVLIREYRENRKIMLNLEHRIMLQMAPDYDNLTLLQKVEVFTYALDYTSGQDLYRVLWLKSRSSEAWLDRRTTYTRSLAVMSMVGYILGLGDRHPSNLMLNRYTGKVIHIDFGDCFEAAILREKYPEKVPFRLTRMLTYAMEVSGIEGSFRITCENVMRVLRDNKESLMAILEAFAHDPLINWGFELPPNVDIPRRPTVDENELVALDLQNRNESRNARATVVLNRITDKLTGNDFKHSSNLDVPTQVDKLIQQATSVENLCQHFIGWCSFW</sequence>
<dbReference type="Pfam" id="PF02260">
    <property type="entry name" value="FATC"/>
    <property type="match status" value="1"/>
</dbReference>
<evidence type="ECO:0000313" key="21">
    <source>
        <dbReference type="EMBL" id="ODV91704.1"/>
    </source>
</evidence>
<evidence type="ECO:0000259" key="18">
    <source>
        <dbReference type="PROSITE" id="PS50290"/>
    </source>
</evidence>
<dbReference type="InterPro" id="IPR003152">
    <property type="entry name" value="FATC_dom"/>
</dbReference>
<organism evidence="21 22">
    <name type="scientific">Tortispora caseinolytica NRRL Y-17796</name>
    <dbReference type="NCBI Taxonomy" id="767744"/>
    <lineage>
        <taxon>Eukaryota</taxon>
        <taxon>Fungi</taxon>
        <taxon>Dikarya</taxon>
        <taxon>Ascomycota</taxon>
        <taxon>Saccharomycotina</taxon>
        <taxon>Trigonopsidomycetes</taxon>
        <taxon>Trigonopsidales</taxon>
        <taxon>Trigonopsidaceae</taxon>
        <taxon>Tortispora</taxon>
    </lineage>
</organism>
<reference evidence="22" key="1">
    <citation type="submission" date="2016-02" db="EMBL/GenBank/DDBJ databases">
        <title>Comparative genomics of biotechnologically important yeasts.</title>
        <authorList>
            <consortium name="DOE Joint Genome Institute"/>
            <person name="Riley R."/>
            <person name="Haridas S."/>
            <person name="Wolfe K.H."/>
            <person name="Lopes M.R."/>
            <person name="Hittinger C.T."/>
            <person name="Goker M."/>
            <person name="Salamov A."/>
            <person name="Wisecaver J."/>
            <person name="Long T.M."/>
            <person name="Aerts A.L."/>
            <person name="Barry K."/>
            <person name="Choi C."/>
            <person name="Clum A."/>
            <person name="Coughlan A.Y."/>
            <person name="Deshpande S."/>
            <person name="Douglass A.P."/>
            <person name="Hanson S.J."/>
            <person name="Klenk H.-P."/>
            <person name="Labutti K."/>
            <person name="Lapidus A."/>
            <person name="Lindquist E."/>
            <person name="Lipzen A."/>
            <person name="Meier-Kolthoff J.P."/>
            <person name="Ohm R.A."/>
            <person name="Otillar R.P."/>
            <person name="Pangilinan J."/>
            <person name="Peng Y."/>
            <person name="Rokas A."/>
            <person name="Rosa C.A."/>
            <person name="Scheuner C."/>
            <person name="Sibirny A.A."/>
            <person name="Slot J.C."/>
            <person name="Stielow J.B."/>
            <person name="Sun H."/>
            <person name="Kurtzman C.P."/>
            <person name="Blackwell M."/>
            <person name="Jeffries T.W."/>
            <person name="Grigoriev I.V."/>
        </authorList>
    </citation>
    <scope>NUCLEOTIDE SEQUENCE [LARGE SCALE GENOMIC DNA]</scope>
    <source>
        <strain evidence="22">NRRL Y-17796</strain>
    </source>
</reference>
<dbReference type="Pfam" id="PF02259">
    <property type="entry name" value="FAT"/>
    <property type="match status" value="1"/>
</dbReference>
<evidence type="ECO:0000256" key="7">
    <source>
        <dbReference type="ARBA" id="ARBA00022737"/>
    </source>
</evidence>
<keyword evidence="6" id="KW-0808">Transferase</keyword>
<keyword evidence="10" id="KW-0067">ATP-binding</keyword>
<evidence type="ECO:0000259" key="19">
    <source>
        <dbReference type="PROSITE" id="PS51189"/>
    </source>
</evidence>
<keyword evidence="7" id="KW-0677">Repeat</keyword>
<evidence type="ECO:0000313" key="22">
    <source>
        <dbReference type="Proteomes" id="UP000095023"/>
    </source>
</evidence>
<dbReference type="SMART" id="SM00146">
    <property type="entry name" value="PI3Kc"/>
    <property type="match status" value="1"/>
</dbReference>
<accession>A0A1E4TIV8</accession>
<dbReference type="GO" id="GO:0051321">
    <property type="term" value="P:meiotic cell cycle"/>
    <property type="evidence" value="ECO:0007669"/>
    <property type="project" value="UniProtKB-KW"/>
</dbReference>
<evidence type="ECO:0000256" key="8">
    <source>
        <dbReference type="ARBA" id="ARBA00022741"/>
    </source>
</evidence>
<dbReference type="OrthoDB" id="381190at2759"/>
<dbReference type="PROSITE" id="PS51189">
    <property type="entry name" value="FAT"/>
    <property type="match status" value="1"/>
</dbReference>
<feature type="region of interest" description="Disordered" evidence="17">
    <location>
        <begin position="447"/>
        <end position="468"/>
    </location>
</feature>
<keyword evidence="11" id="KW-0469">Meiosis</keyword>
<dbReference type="InterPro" id="IPR036940">
    <property type="entry name" value="PI3/4_kinase_cat_sf"/>
</dbReference>
<dbReference type="InterPro" id="IPR003151">
    <property type="entry name" value="PIK-rel_kinase_FAT"/>
</dbReference>
<feature type="domain" description="FAT" evidence="19">
    <location>
        <begin position="1255"/>
        <end position="1813"/>
    </location>
</feature>
<keyword evidence="8" id="KW-0547">Nucleotide-binding</keyword>
<dbReference type="FunFam" id="1.25.10.10:FF:000371">
    <property type="entry name" value="Serine/threonine-protein kinase TOR"/>
    <property type="match status" value="1"/>
</dbReference>
<dbReference type="GO" id="GO:0031932">
    <property type="term" value="C:TORC2 complex"/>
    <property type="evidence" value="ECO:0007669"/>
    <property type="project" value="TreeGrafter"/>
</dbReference>
<comment type="subcellular location">
    <subcellularLocation>
        <location evidence="1">Cell membrane</location>
        <topology evidence="1">Peripheral membrane protein</topology>
        <orientation evidence="1">Cytoplasmic side</orientation>
    </subcellularLocation>
    <subcellularLocation>
        <location evidence="13">Vacuole membrane</location>
        <topology evidence="13">Peripheral membrane protein</topology>
        <orientation evidence="13">Cytoplasmic side</orientation>
    </subcellularLocation>
</comment>
<dbReference type="SUPFAM" id="SSF47212">
    <property type="entry name" value="FKBP12-rapamycin-binding domain of FKBP-rapamycin-associated protein (FRAP)"/>
    <property type="match status" value="1"/>
</dbReference>
<dbReference type="GO" id="GO:0005886">
    <property type="term" value="C:plasma membrane"/>
    <property type="evidence" value="ECO:0007669"/>
    <property type="project" value="UniProtKB-SubCell"/>
</dbReference>
<dbReference type="Proteomes" id="UP000095023">
    <property type="component" value="Unassembled WGS sequence"/>
</dbReference>
<dbReference type="GO" id="GO:0005634">
    <property type="term" value="C:nucleus"/>
    <property type="evidence" value="ECO:0007669"/>
    <property type="project" value="TreeGrafter"/>
</dbReference>
<dbReference type="GO" id="GO:1901992">
    <property type="term" value="P:positive regulation of mitotic cell cycle phase transition"/>
    <property type="evidence" value="ECO:0007669"/>
    <property type="project" value="UniProtKB-ARBA"/>
</dbReference>
<dbReference type="Pfam" id="PF00454">
    <property type="entry name" value="PI3_PI4_kinase"/>
    <property type="match status" value="1"/>
</dbReference>
<evidence type="ECO:0000256" key="14">
    <source>
        <dbReference type="ARBA" id="ARBA00047899"/>
    </source>
</evidence>
<dbReference type="InterPro" id="IPR014009">
    <property type="entry name" value="PIK_FAT"/>
</dbReference>
<dbReference type="PROSITE" id="PS50290">
    <property type="entry name" value="PI3_4_KINASE_3"/>
    <property type="match status" value="1"/>
</dbReference>
<evidence type="ECO:0000256" key="4">
    <source>
        <dbReference type="ARBA" id="ARBA00022527"/>
    </source>
</evidence>
<dbReference type="InterPro" id="IPR011990">
    <property type="entry name" value="TPR-like_helical_dom_sf"/>
</dbReference>
<feature type="domain" description="FATC" evidence="20">
    <location>
        <begin position="2317"/>
        <end position="2349"/>
    </location>
</feature>
<name>A0A1E4TIV8_9ASCO</name>
<dbReference type="GO" id="GO:0000785">
    <property type="term" value="C:chromatin"/>
    <property type="evidence" value="ECO:0007669"/>
    <property type="project" value="UniProtKB-ARBA"/>
</dbReference>
<dbReference type="Pfam" id="PF23271">
    <property type="entry name" value="HEAT_GCN1"/>
    <property type="match status" value="1"/>
</dbReference>
<dbReference type="Gene3D" id="1.25.10.10">
    <property type="entry name" value="Leucine-rich Repeat Variant"/>
    <property type="match status" value="5"/>
</dbReference>
<dbReference type="GO" id="GO:0044877">
    <property type="term" value="F:protein-containing complex binding"/>
    <property type="evidence" value="ECO:0007669"/>
    <property type="project" value="InterPro"/>
</dbReference>
<dbReference type="GO" id="GO:0042254">
    <property type="term" value="P:ribosome biogenesis"/>
    <property type="evidence" value="ECO:0007669"/>
    <property type="project" value="UniProtKB-ARBA"/>
</dbReference>
<dbReference type="FunFam" id="1.20.120.150:FF:000001">
    <property type="entry name" value="Serine/threonine-protein kinase TOR"/>
    <property type="match status" value="1"/>
</dbReference>
<comment type="similarity">
    <text evidence="2">Belongs to the PI3/PI4-kinase family.</text>
</comment>
<evidence type="ECO:0000256" key="2">
    <source>
        <dbReference type="ARBA" id="ARBA00011031"/>
    </source>
</evidence>
<dbReference type="PANTHER" id="PTHR11139">
    <property type="entry name" value="ATAXIA TELANGIECTASIA MUTATED ATM -RELATED"/>
    <property type="match status" value="1"/>
</dbReference>
<dbReference type="FunFam" id="3.30.1010.10:FF:000004">
    <property type="entry name" value="Serine/threonine-protein kinase TOR"/>
    <property type="match status" value="1"/>
</dbReference>
<dbReference type="GO" id="GO:1905356">
    <property type="term" value="P:regulation of snRNA pseudouridine synthesis"/>
    <property type="evidence" value="ECO:0007669"/>
    <property type="project" value="UniProtKB-ARBA"/>
</dbReference>
<proteinExistence type="inferred from homology"/>
<dbReference type="InterPro" id="IPR026683">
    <property type="entry name" value="TOR_cat"/>
</dbReference>
<evidence type="ECO:0000256" key="6">
    <source>
        <dbReference type="ARBA" id="ARBA00022679"/>
    </source>
</evidence>
<dbReference type="GO" id="GO:0010972">
    <property type="term" value="P:negative regulation of G2/M transition of mitotic cell cycle"/>
    <property type="evidence" value="ECO:0007669"/>
    <property type="project" value="UniProtKB-ARBA"/>
</dbReference>
<dbReference type="InterPro" id="IPR016024">
    <property type="entry name" value="ARM-type_fold"/>
</dbReference>
<dbReference type="SMART" id="SM01345">
    <property type="entry name" value="Rapamycin_bind"/>
    <property type="match status" value="1"/>
</dbReference>
<dbReference type="GO" id="GO:0031137">
    <property type="term" value="P:regulation of conjugation with cellular fusion"/>
    <property type="evidence" value="ECO:0007669"/>
    <property type="project" value="UniProtKB-ARBA"/>
</dbReference>
<feature type="repeat" description="HEAT" evidence="16">
    <location>
        <begin position="998"/>
        <end position="1036"/>
    </location>
</feature>
<evidence type="ECO:0000256" key="12">
    <source>
        <dbReference type="ARBA" id="ARBA00023306"/>
    </source>
</evidence>
<comment type="catalytic activity">
    <reaction evidence="14">
        <text>L-threonyl-[protein] + ATP = O-phospho-L-threonyl-[protein] + ADP + H(+)</text>
        <dbReference type="Rhea" id="RHEA:46608"/>
        <dbReference type="Rhea" id="RHEA-COMP:11060"/>
        <dbReference type="Rhea" id="RHEA-COMP:11605"/>
        <dbReference type="ChEBI" id="CHEBI:15378"/>
        <dbReference type="ChEBI" id="CHEBI:30013"/>
        <dbReference type="ChEBI" id="CHEBI:30616"/>
        <dbReference type="ChEBI" id="CHEBI:61977"/>
        <dbReference type="ChEBI" id="CHEBI:456216"/>
        <dbReference type="EC" id="2.7.11.1"/>
    </reaction>
</comment>
<dbReference type="GO" id="GO:0038202">
    <property type="term" value="P:TORC1 signaling"/>
    <property type="evidence" value="ECO:0007669"/>
    <property type="project" value="TreeGrafter"/>
</dbReference>
<dbReference type="InterPro" id="IPR057564">
    <property type="entry name" value="HEAT_ATR"/>
</dbReference>
<dbReference type="SMART" id="SM01343">
    <property type="entry name" value="FATC"/>
    <property type="match status" value="1"/>
</dbReference>
<dbReference type="InterPro" id="IPR021133">
    <property type="entry name" value="HEAT_type_2"/>
</dbReference>
<dbReference type="InterPro" id="IPR050517">
    <property type="entry name" value="DDR_Repair_Kinase"/>
</dbReference>
<keyword evidence="4" id="KW-0723">Serine/threonine-protein kinase</keyword>
<dbReference type="InterPro" id="IPR011009">
    <property type="entry name" value="Kinase-like_dom_sf"/>
</dbReference>
<evidence type="ECO:0000259" key="20">
    <source>
        <dbReference type="PROSITE" id="PS51190"/>
    </source>
</evidence>
<dbReference type="EMBL" id="KV453841">
    <property type="protein sequence ID" value="ODV91704.1"/>
    <property type="molecule type" value="Genomic_DNA"/>
</dbReference>
<dbReference type="Gene3D" id="1.25.40.10">
    <property type="entry name" value="Tetratricopeptide repeat domain"/>
    <property type="match status" value="1"/>
</dbReference>
<dbReference type="PANTHER" id="PTHR11139:SF9">
    <property type="entry name" value="SERINE_THREONINE-PROTEIN KINASE MTOR"/>
    <property type="match status" value="1"/>
</dbReference>
<evidence type="ECO:0000256" key="5">
    <source>
        <dbReference type="ARBA" id="ARBA00022554"/>
    </source>
</evidence>
<dbReference type="EC" id="2.7.11.1" evidence="3"/>
<comment type="catalytic activity">
    <reaction evidence="15">
        <text>L-seryl-[protein] + ATP = O-phospho-L-seryl-[protein] + ADP + H(+)</text>
        <dbReference type="Rhea" id="RHEA:17989"/>
        <dbReference type="Rhea" id="RHEA-COMP:9863"/>
        <dbReference type="Rhea" id="RHEA-COMP:11604"/>
        <dbReference type="ChEBI" id="CHEBI:15378"/>
        <dbReference type="ChEBI" id="CHEBI:29999"/>
        <dbReference type="ChEBI" id="CHEBI:30616"/>
        <dbReference type="ChEBI" id="CHEBI:83421"/>
        <dbReference type="ChEBI" id="CHEBI:456216"/>
        <dbReference type="EC" id="2.7.11.1"/>
    </reaction>
</comment>